<evidence type="ECO:0000313" key="2">
    <source>
        <dbReference type="EMBL" id="MFI1461701.1"/>
    </source>
</evidence>
<dbReference type="GeneID" id="93509721"/>
<proteinExistence type="predicted"/>
<name>A0ABW7TKY0_9NOCA</name>
<feature type="region of interest" description="Disordered" evidence="1">
    <location>
        <begin position="20"/>
        <end position="41"/>
    </location>
</feature>
<keyword evidence="3" id="KW-1185">Reference proteome</keyword>
<dbReference type="RefSeq" id="WP_255218522.1">
    <property type="nucleotide sequence ID" value="NZ_JBIRUQ010000002.1"/>
</dbReference>
<dbReference type="EMBL" id="JBIRUQ010000002">
    <property type="protein sequence ID" value="MFI1461701.1"/>
    <property type="molecule type" value="Genomic_DNA"/>
</dbReference>
<accession>A0ABW7TKY0</accession>
<dbReference type="Proteomes" id="UP001611263">
    <property type="component" value="Unassembled WGS sequence"/>
</dbReference>
<comment type="caution">
    <text evidence="2">The sequence shown here is derived from an EMBL/GenBank/DDBJ whole genome shotgun (WGS) entry which is preliminary data.</text>
</comment>
<gene>
    <name evidence="2" type="ORF">ACH4WX_13360</name>
</gene>
<evidence type="ECO:0000313" key="3">
    <source>
        <dbReference type="Proteomes" id="UP001611263"/>
    </source>
</evidence>
<protein>
    <submittedName>
        <fullName evidence="2">Uncharacterized protein</fullName>
    </submittedName>
</protein>
<evidence type="ECO:0000256" key="1">
    <source>
        <dbReference type="SAM" id="MobiDB-lite"/>
    </source>
</evidence>
<sequence>MPADEPDTTVVPCPEHLGELARTQHRGLGAGSGPPFDRLST</sequence>
<reference evidence="2 3" key="1">
    <citation type="submission" date="2024-10" db="EMBL/GenBank/DDBJ databases">
        <title>The Natural Products Discovery Center: Release of the First 8490 Sequenced Strains for Exploring Actinobacteria Biosynthetic Diversity.</title>
        <authorList>
            <person name="Kalkreuter E."/>
            <person name="Kautsar S.A."/>
            <person name="Yang D."/>
            <person name="Bader C.D."/>
            <person name="Teijaro C.N."/>
            <person name="Fluegel L."/>
            <person name="Davis C.M."/>
            <person name="Simpson J.R."/>
            <person name="Lauterbach L."/>
            <person name="Steele A.D."/>
            <person name="Gui C."/>
            <person name="Meng S."/>
            <person name="Li G."/>
            <person name="Viehrig K."/>
            <person name="Ye F."/>
            <person name="Su P."/>
            <person name="Kiefer A.F."/>
            <person name="Nichols A."/>
            <person name="Cepeda A.J."/>
            <person name="Yan W."/>
            <person name="Fan B."/>
            <person name="Jiang Y."/>
            <person name="Adhikari A."/>
            <person name="Zheng C.-J."/>
            <person name="Schuster L."/>
            <person name="Cowan T.M."/>
            <person name="Smanski M.J."/>
            <person name="Chevrette M.G."/>
            <person name="De Carvalho L.P.S."/>
            <person name="Shen B."/>
        </authorList>
    </citation>
    <scope>NUCLEOTIDE SEQUENCE [LARGE SCALE GENOMIC DNA]</scope>
    <source>
        <strain evidence="2 3">NPDC020568</strain>
    </source>
</reference>
<organism evidence="2 3">
    <name type="scientific">Nocardia carnea</name>
    <dbReference type="NCBI Taxonomy" id="37328"/>
    <lineage>
        <taxon>Bacteria</taxon>
        <taxon>Bacillati</taxon>
        <taxon>Actinomycetota</taxon>
        <taxon>Actinomycetes</taxon>
        <taxon>Mycobacteriales</taxon>
        <taxon>Nocardiaceae</taxon>
        <taxon>Nocardia</taxon>
    </lineage>
</organism>